<accession>A0A1X2CBJ8</accession>
<sequence length="199" mass="21029">MNTLEPSDERQRLLSAASLADIVACTVGEFAPLPVAGTLTGDDGSVAVPPGWYLAAPGDNAEQPVRVAVTGHRSRGGWEGCDTLAAFSFTGIAATDVAIDHGACTLRDLGAAGVTTRILDTPVTPDACGVRSTGYFTAARLRMWGQFTTYIAGSECPGMGRLLQHNLFVVSQRRTHLRRDITYLSDTVANSFGALLDSR</sequence>
<dbReference type="OrthoDB" id="4725827at2"/>
<dbReference type="AlphaFoldDB" id="A0A1X2CBJ8"/>
<dbReference type="STRING" id="486698.AWC22_01275"/>
<protein>
    <recommendedName>
        <fullName evidence="3">PknH-like extracellular domain-containing protein</fullName>
    </recommendedName>
</protein>
<name>A0A1X2CBJ8_9MYCO</name>
<dbReference type="GeneID" id="93492605"/>
<evidence type="ECO:0000313" key="1">
    <source>
        <dbReference type="EMBL" id="ORW73193.1"/>
    </source>
</evidence>
<gene>
    <name evidence="1" type="ORF">AWC22_01275</name>
</gene>
<reference evidence="1 2" key="1">
    <citation type="submission" date="2016-01" db="EMBL/GenBank/DDBJ databases">
        <title>The new phylogeny of the genus Mycobacterium.</title>
        <authorList>
            <person name="Tarcisio F."/>
            <person name="Conor M."/>
            <person name="Antonella G."/>
            <person name="Elisabetta G."/>
            <person name="Giulia F.S."/>
            <person name="Sara T."/>
            <person name="Anna F."/>
            <person name="Clotilde B."/>
            <person name="Roberto B."/>
            <person name="Veronica D.S."/>
            <person name="Fabio R."/>
            <person name="Monica P."/>
            <person name="Olivier J."/>
            <person name="Enrico T."/>
            <person name="Nicola S."/>
        </authorList>
    </citation>
    <scope>NUCLEOTIDE SEQUENCE [LARGE SCALE GENOMIC DNA]</scope>
    <source>
        <strain evidence="1 2">DSM 45176</strain>
    </source>
</reference>
<dbReference type="EMBL" id="LQPQ01000135">
    <property type="protein sequence ID" value="ORW73193.1"/>
    <property type="molecule type" value="Genomic_DNA"/>
</dbReference>
<proteinExistence type="predicted"/>
<evidence type="ECO:0008006" key="3">
    <source>
        <dbReference type="Google" id="ProtNLM"/>
    </source>
</evidence>
<evidence type="ECO:0000313" key="2">
    <source>
        <dbReference type="Proteomes" id="UP000193087"/>
    </source>
</evidence>
<keyword evidence="2" id="KW-1185">Reference proteome</keyword>
<dbReference type="RefSeq" id="WP_085251597.1">
    <property type="nucleotide sequence ID" value="NZ_CAJMWJ010000001.1"/>
</dbReference>
<comment type="caution">
    <text evidence="1">The sequence shown here is derived from an EMBL/GenBank/DDBJ whole genome shotgun (WGS) entry which is preliminary data.</text>
</comment>
<organism evidence="1 2">
    <name type="scientific">Mycobacterium riyadhense</name>
    <dbReference type="NCBI Taxonomy" id="486698"/>
    <lineage>
        <taxon>Bacteria</taxon>
        <taxon>Bacillati</taxon>
        <taxon>Actinomycetota</taxon>
        <taxon>Actinomycetes</taxon>
        <taxon>Mycobacteriales</taxon>
        <taxon>Mycobacteriaceae</taxon>
        <taxon>Mycobacterium</taxon>
    </lineage>
</organism>
<dbReference type="Proteomes" id="UP000193087">
    <property type="component" value="Unassembled WGS sequence"/>
</dbReference>